<dbReference type="EMBL" id="JANBPG010000220">
    <property type="protein sequence ID" value="KAJ1898656.1"/>
    <property type="molecule type" value="Genomic_DNA"/>
</dbReference>
<evidence type="ECO:0000313" key="2">
    <source>
        <dbReference type="Proteomes" id="UP001150581"/>
    </source>
</evidence>
<gene>
    <name evidence="1" type="ORF">LPJ66_002613</name>
</gene>
<evidence type="ECO:0000313" key="1">
    <source>
        <dbReference type="EMBL" id="KAJ1898656.1"/>
    </source>
</evidence>
<accession>A0ACC1IPX8</accession>
<name>A0ACC1IPX8_9FUNG</name>
<comment type="caution">
    <text evidence="1">The sequence shown here is derived from an EMBL/GenBank/DDBJ whole genome shotgun (WGS) entry which is preliminary data.</text>
</comment>
<dbReference type="Proteomes" id="UP001150581">
    <property type="component" value="Unassembled WGS sequence"/>
</dbReference>
<organism evidence="1 2">
    <name type="scientific">Kickxella alabastrina</name>
    <dbReference type="NCBI Taxonomy" id="61397"/>
    <lineage>
        <taxon>Eukaryota</taxon>
        <taxon>Fungi</taxon>
        <taxon>Fungi incertae sedis</taxon>
        <taxon>Zoopagomycota</taxon>
        <taxon>Kickxellomycotina</taxon>
        <taxon>Kickxellomycetes</taxon>
        <taxon>Kickxellales</taxon>
        <taxon>Kickxellaceae</taxon>
        <taxon>Kickxella</taxon>
    </lineage>
</organism>
<proteinExistence type="predicted"/>
<protein>
    <submittedName>
        <fullName evidence="1">Uncharacterized protein</fullName>
    </submittedName>
</protein>
<keyword evidence="2" id="KW-1185">Reference proteome</keyword>
<reference evidence="1" key="1">
    <citation type="submission" date="2022-07" db="EMBL/GenBank/DDBJ databases">
        <title>Phylogenomic reconstructions and comparative analyses of Kickxellomycotina fungi.</title>
        <authorList>
            <person name="Reynolds N.K."/>
            <person name="Stajich J.E."/>
            <person name="Barry K."/>
            <person name="Grigoriev I.V."/>
            <person name="Crous P."/>
            <person name="Smith M.E."/>
        </authorList>
    </citation>
    <scope>NUCLEOTIDE SEQUENCE</scope>
    <source>
        <strain evidence="1">Benny 63K</strain>
    </source>
</reference>
<sequence length="610" mass="66143">MSIGLLRSICTRRPGIGSYTAACRLNSTFAIPQNSKLSWMLLPTKKPTKKSGSADIPKPTTTDLLTKAGYIHQSSAGIYTLMPMAQRVIDKIEGIIDDEMQAIGGQKLAMPNLLSPENWIKTGRWESTGDELFSFKDRKQSTLILGPTHEEEVTAIVKEMVRSFRQYPLRLYQTTRKFRDEARPRAGLLRGREFIMKDMYSFDVTREQAIETFYTVERAYRRCFGRIGVPYVVADADSGNIGGSLSKEFHFVNPSGEDTLLACQSCGYTANEERARSRCAGHSAFLATMVEGEKTRLGQRLVVVPADHEPSALKIKQAWPTQSSQRIEFTRLLANNSTGYTNAATGQLAPLVDSACDVTLPHELASALGSGSGSESEVVTGDWHVAQAGDSCAECAGGTLSAQRAIEVGHIFYLGDKYSRAMDLNVLHQGERSHVEMGCFGIGVSRILQAAAECSSSGANGGLMWPMNIAPFLAAIVPLTGQDHVPQVYQLLSGITVKGQSVFKDNIAVDDRDYLSAGFRLNDAQLLGFPITVVLGRAFASSSEVEVQLRIPGMKLEATSIAGIEIKCDGHECRALVRLDALGEFLTAALEKASSSAVAPGQTDDPLVGV</sequence>